<evidence type="ECO:0000313" key="2">
    <source>
        <dbReference type="Proteomes" id="UP000199158"/>
    </source>
</evidence>
<sequence>MTGEFAVAVHALVFLNHKKTTLSSEAISENVCTNPARVRKVMAKLKKSGLVSTKEGADGGYLFIRNPNDVTLREICEAVEAKVVSSAWHSGDTDKQCLIASGMADVMDSICKSLDESCKQELENITITDIEKKIFKNE</sequence>
<reference evidence="1 2" key="1">
    <citation type="submission" date="2016-10" db="EMBL/GenBank/DDBJ databases">
        <authorList>
            <person name="de Groot N.N."/>
        </authorList>
    </citation>
    <scope>NUCLEOTIDE SEQUENCE [LARGE SCALE GENOMIC DNA]</scope>
    <source>
        <strain evidence="1 2">CGMCC 1.5070</strain>
    </source>
</reference>
<accession>A0A1H7Z0K1</accession>
<dbReference type="GO" id="GO:0003700">
    <property type="term" value="F:DNA-binding transcription factor activity"/>
    <property type="evidence" value="ECO:0007669"/>
    <property type="project" value="TreeGrafter"/>
</dbReference>
<dbReference type="RefSeq" id="WP_092750991.1">
    <property type="nucleotide sequence ID" value="NZ_FOCG01000001.1"/>
</dbReference>
<dbReference type="STRING" id="474960.SAMN05216180_0328"/>
<dbReference type="Pfam" id="PF02082">
    <property type="entry name" value="Rrf2"/>
    <property type="match status" value="1"/>
</dbReference>
<name>A0A1H7Z0K1_9FIRM</name>
<dbReference type="OrthoDB" id="3242805at2"/>
<dbReference type="InterPro" id="IPR030489">
    <property type="entry name" value="TR_Rrf2-type_CS"/>
</dbReference>
<dbReference type="PANTHER" id="PTHR33221">
    <property type="entry name" value="WINGED HELIX-TURN-HELIX TRANSCRIPTIONAL REGULATOR, RRF2 FAMILY"/>
    <property type="match status" value="1"/>
</dbReference>
<evidence type="ECO:0000313" key="1">
    <source>
        <dbReference type="EMBL" id="SEM51067.1"/>
    </source>
</evidence>
<dbReference type="PROSITE" id="PS51197">
    <property type="entry name" value="HTH_RRF2_2"/>
    <property type="match status" value="1"/>
</dbReference>
<dbReference type="PANTHER" id="PTHR33221:SF15">
    <property type="entry name" value="HTH-TYPE TRANSCRIPTIONAL REGULATOR YWGB-RELATED"/>
    <property type="match status" value="1"/>
</dbReference>
<dbReference type="AlphaFoldDB" id="A0A1H7Z0K1"/>
<keyword evidence="2" id="KW-1185">Reference proteome</keyword>
<dbReference type="EMBL" id="FOCG01000001">
    <property type="protein sequence ID" value="SEM51067.1"/>
    <property type="molecule type" value="Genomic_DNA"/>
</dbReference>
<gene>
    <name evidence="1" type="ORF">SAMN05216180_0328</name>
</gene>
<proteinExistence type="predicted"/>
<dbReference type="InterPro" id="IPR036390">
    <property type="entry name" value="WH_DNA-bd_sf"/>
</dbReference>
<organism evidence="1 2">
    <name type="scientific">Hydrogenoanaerobacterium saccharovorans</name>
    <dbReference type="NCBI Taxonomy" id="474960"/>
    <lineage>
        <taxon>Bacteria</taxon>
        <taxon>Bacillati</taxon>
        <taxon>Bacillota</taxon>
        <taxon>Clostridia</taxon>
        <taxon>Eubacteriales</taxon>
        <taxon>Oscillospiraceae</taxon>
        <taxon>Hydrogenoanaerobacterium</taxon>
    </lineage>
</organism>
<dbReference type="InterPro" id="IPR000944">
    <property type="entry name" value="Tscrpt_reg_Rrf2"/>
</dbReference>
<dbReference type="GO" id="GO:0005829">
    <property type="term" value="C:cytosol"/>
    <property type="evidence" value="ECO:0007669"/>
    <property type="project" value="TreeGrafter"/>
</dbReference>
<protein>
    <submittedName>
        <fullName evidence="1">Transcriptional regulator, BadM/Rrf2 family</fullName>
    </submittedName>
</protein>
<dbReference type="Proteomes" id="UP000199158">
    <property type="component" value="Unassembled WGS sequence"/>
</dbReference>
<dbReference type="Gene3D" id="1.10.10.10">
    <property type="entry name" value="Winged helix-like DNA-binding domain superfamily/Winged helix DNA-binding domain"/>
    <property type="match status" value="1"/>
</dbReference>
<dbReference type="PROSITE" id="PS01332">
    <property type="entry name" value="HTH_RRF2_1"/>
    <property type="match status" value="1"/>
</dbReference>
<dbReference type="SUPFAM" id="SSF46785">
    <property type="entry name" value="Winged helix' DNA-binding domain"/>
    <property type="match status" value="1"/>
</dbReference>
<dbReference type="InterPro" id="IPR036388">
    <property type="entry name" value="WH-like_DNA-bd_sf"/>
</dbReference>